<dbReference type="EMBL" id="JAOQJQ010000006">
    <property type="protein sequence ID" value="MCU6763256.1"/>
    <property type="molecule type" value="Genomic_DNA"/>
</dbReference>
<evidence type="ECO:0000256" key="7">
    <source>
        <dbReference type="ARBA" id="ARBA00023209"/>
    </source>
</evidence>
<evidence type="ECO:0000313" key="11">
    <source>
        <dbReference type="Proteomes" id="UP001652442"/>
    </source>
</evidence>
<keyword evidence="6" id="KW-0443">Lipid metabolism</keyword>
<dbReference type="NCBIfam" id="TIGR00147">
    <property type="entry name" value="YegS/Rv2252/BmrU family lipid kinase"/>
    <property type="match status" value="1"/>
</dbReference>
<comment type="similarity">
    <text evidence="2">Belongs to the diacylglycerol/lipid kinase family.</text>
</comment>
<dbReference type="InterPro" id="IPR016064">
    <property type="entry name" value="NAD/diacylglycerol_kinase_sf"/>
</dbReference>
<comment type="cofactor">
    <cofactor evidence="1">
        <name>Mg(2+)</name>
        <dbReference type="ChEBI" id="CHEBI:18420"/>
    </cofactor>
</comment>
<keyword evidence="10" id="KW-0808">Transferase</keyword>
<dbReference type="GO" id="GO:0016301">
    <property type="term" value="F:kinase activity"/>
    <property type="evidence" value="ECO:0007669"/>
    <property type="project" value="UniProtKB-KW"/>
</dbReference>
<evidence type="ECO:0000256" key="4">
    <source>
        <dbReference type="ARBA" id="ARBA00022723"/>
    </source>
</evidence>
<keyword evidence="10" id="KW-0418">Kinase</keyword>
<keyword evidence="4" id="KW-0479">Metal-binding</keyword>
<dbReference type="Proteomes" id="UP001652442">
    <property type="component" value="Unassembled WGS sequence"/>
</dbReference>
<keyword evidence="7" id="KW-0594">Phospholipid biosynthesis</keyword>
<evidence type="ECO:0000259" key="9">
    <source>
        <dbReference type="PROSITE" id="PS50146"/>
    </source>
</evidence>
<dbReference type="Gene3D" id="3.40.50.10330">
    <property type="entry name" value="Probable inorganic polyphosphate/atp-NAD kinase, domain 1"/>
    <property type="match status" value="1"/>
</dbReference>
<dbReference type="InterPro" id="IPR001206">
    <property type="entry name" value="Diacylglycerol_kinase_cat_dom"/>
</dbReference>
<dbReference type="Pfam" id="PF00781">
    <property type="entry name" value="DAGK_cat"/>
    <property type="match status" value="1"/>
</dbReference>
<feature type="domain" description="DAGKc" evidence="9">
    <location>
        <begin position="1"/>
        <end position="132"/>
    </location>
</feature>
<comment type="caution">
    <text evidence="10">The sequence shown here is derived from an EMBL/GenBank/DDBJ whole genome shotgun (WGS) entry which is preliminary data.</text>
</comment>
<dbReference type="RefSeq" id="WP_158425905.1">
    <property type="nucleotide sequence ID" value="NZ_JAOQJQ010000006.1"/>
</dbReference>
<sequence>MEKKKLLFIFNPRSGKGQIKNRLMDILDIFVKSGYEVTVHPTQKQNDARDIVTEEAGSYDLVICCGGDGTLDEVVSGMMSREVKIPVGYIPSGSTNDFAQSLKIPKNMLKAADIAVNGPLFSCDIGTFNDDYFVYIAAFGLFTDVSYQTSQNLKNVLGHGAYLLEGAKRLVDVPSYVMEVTVGEQVIRDEFVYGMITNSISVGGIKNMTGRDVKLDDGLFEVNLIRMPQNPLQLNEILTNLVRPKPIETPYIYSFKTDHLILRCDSQEIPWTLDGEFGGNHHQVEIFNRQKALELKVKGKMENSDLYRVFY</sequence>
<evidence type="ECO:0000256" key="6">
    <source>
        <dbReference type="ARBA" id="ARBA00023098"/>
    </source>
</evidence>
<evidence type="ECO:0000256" key="5">
    <source>
        <dbReference type="ARBA" id="ARBA00022842"/>
    </source>
</evidence>
<reference evidence="10 11" key="1">
    <citation type="journal article" date="2021" name="ISME Commun">
        <title>Automated analysis of genomic sequences facilitates high-throughput and comprehensive description of bacteria.</title>
        <authorList>
            <person name="Hitch T.C.A."/>
        </authorList>
    </citation>
    <scope>NUCLEOTIDE SEQUENCE [LARGE SCALE GENOMIC DNA]</scope>
    <source>
        <strain evidence="10 11">Sanger_109</strain>
    </source>
</reference>
<dbReference type="InterPro" id="IPR017438">
    <property type="entry name" value="ATP-NAD_kinase_N"/>
</dbReference>
<dbReference type="Gene3D" id="2.60.200.40">
    <property type="match status" value="1"/>
</dbReference>
<keyword evidence="3" id="KW-0444">Lipid biosynthesis</keyword>
<protein>
    <submittedName>
        <fullName evidence="10">Diacylglycerol kinase family lipid kinase</fullName>
    </submittedName>
</protein>
<evidence type="ECO:0000256" key="2">
    <source>
        <dbReference type="ARBA" id="ARBA00005983"/>
    </source>
</evidence>
<dbReference type="InterPro" id="IPR005218">
    <property type="entry name" value="Diacylglycerol/lipid_kinase"/>
</dbReference>
<dbReference type="PANTHER" id="PTHR12358:SF106">
    <property type="entry name" value="LIPID KINASE YEGS"/>
    <property type="match status" value="1"/>
</dbReference>
<dbReference type="InterPro" id="IPR050187">
    <property type="entry name" value="Lipid_Phosphate_FormReg"/>
</dbReference>
<evidence type="ECO:0000313" key="10">
    <source>
        <dbReference type="EMBL" id="MCU6763256.1"/>
    </source>
</evidence>
<evidence type="ECO:0000256" key="8">
    <source>
        <dbReference type="ARBA" id="ARBA00023264"/>
    </source>
</evidence>
<keyword evidence="8" id="KW-1208">Phospholipid metabolism</keyword>
<proteinExistence type="inferred from homology"/>
<evidence type="ECO:0000256" key="3">
    <source>
        <dbReference type="ARBA" id="ARBA00022516"/>
    </source>
</evidence>
<dbReference type="SUPFAM" id="SSF111331">
    <property type="entry name" value="NAD kinase/diacylglycerol kinase-like"/>
    <property type="match status" value="1"/>
</dbReference>
<organism evidence="10 11">
    <name type="scientific">Brotonthovivens ammoniilytica</name>
    <dbReference type="NCBI Taxonomy" id="2981725"/>
    <lineage>
        <taxon>Bacteria</taxon>
        <taxon>Bacillati</taxon>
        <taxon>Bacillota</taxon>
        <taxon>Clostridia</taxon>
        <taxon>Lachnospirales</taxon>
        <taxon>Lachnospiraceae</taxon>
        <taxon>Brotonthovivens</taxon>
    </lineage>
</organism>
<name>A0ABT2TN89_9FIRM</name>
<dbReference type="PANTHER" id="PTHR12358">
    <property type="entry name" value="SPHINGOSINE KINASE"/>
    <property type="match status" value="1"/>
</dbReference>
<evidence type="ECO:0000256" key="1">
    <source>
        <dbReference type="ARBA" id="ARBA00001946"/>
    </source>
</evidence>
<gene>
    <name evidence="10" type="ORF">OCV88_13135</name>
</gene>
<dbReference type="SMART" id="SM00046">
    <property type="entry name" value="DAGKc"/>
    <property type="match status" value="1"/>
</dbReference>
<keyword evidence="5" id="KW-0460">Magnesium</keyword>
<keyword evidence="11" id="KW-1185">Reference proteome</keyword>
<dbReference type="PROSITE" id="PS50146">
    <property type="entry name" value="DAGK"/>
    <property type="match status" value="1"/>
</dbReference>
<accession>A0ABT2TN89</accession>